<dbReference type="Gene3D" id="2.60.260.20">
    <property type="entry name" value="Urease metallochaperone UreE, N-terminal domain"/>
    <property type="match status" value="2"/>
</dbReference>
<proteinExistence type="predicted"/>
<feature type="domain" description="J" evidence="3">
    <location>
        <begin position="3"/>
        <end position="68"/>
    </location>
</feature>
<gene>
    <name evidence="4" type="ORF">ACFOKA_02940</name>
</gene>
<comment type="caution">
    <text evidence="4">The sequence shown here is derived from an EMBL/GenBank/DDBJ whole genome shotgun (WGS) entry which is preliminary data.</text>
</comment>
<dbReference type="RefSeq" id="WP_194212488.1">
    <property type="nucleotide sequence ID" value="NZ_CP061205.1"/>
</dbReference>
<feature type="region of interest" description="Disordered" evidence="2">
    <location>
        <begin position="56"/>
        <end position="83"/>
    </location>
</feature>
<dbReference type="PANTHER" id="PTHR44145:SF3">
    <property type="entry name" value="DNAJ HOMOLOG SUBFAMILY A MEMBER 3, MITOCHONDRIAL"/>
    <property type="match status" value="1"/>
</dbReference>
<dbReference type="InterPro" id="IPR001623">
    <property type="entry name" value="DnaJ_domain"/>
</dbReference>
<dbReference type="SUPFAM" id="SSF49493">
    <property type="entry name" value="HSP40/DnaJ peptide-binding domain"/>
    <property type="match status" value="2"/>
</dbReference>
<organism evidence="4 5">
    <name type="scientific">Kordiimonas pumila</name>
    <dbReference type="NCBI Taxonomy" id="2161677"/>
    <lineage>
        <taxon>Bacteria</taxon>
        <taxon>Pseudomonadati</taxon>
        <taxon>Pseudomonadota</taxon>
        <taxon>Alphaproteobacteria</taxon>
        <taxon>Kordiimonadales</taxon>
        <taxon>Kordiimonadaceae</taxon>
        <taxon>Kordiimonas</taxon>
    </lineage>
</organism>
<evidence type="ECO:0000313" key="5">
    <source>
        <dbReference type="Proteomes" id="UP001595444"/>
    </source>
</evidence>
<evidence type="ECO:0000259" key="3">
    <source>
        <dbReference type="PROSITE" id="PS50076"/>
    </source>
</evidence>
<dbReference type="SUPFAM" id="SSF46565">
    <property type="entry name" value="Chaperone J-domain"/>
    <property type="match status" value="1"/>
</dbReference>
<dbReference type="CDD" id="cd06257">
    <property type="entry name" value="DnaJ"/>
    <property type="match status" value="1"/>
</dbReference>
<keyword evidence="1" id="KW-0143">Chaperone</keyword>
<reference evidence="5" key="1">
    <citation type="journal article" date="2019" name="Int. J. Syst. Evol. Microbiol.">
        <title>The Global Catalogue of Microorganisms (GCM) 10K type strain sequencing project: providing services to taxonomists for standard genome sequencing and annotation.</title>
        <authorList>
            <consortium name="The Broad Institute Genomics Platform"/>
            <consortium name="The Broad Institute Genome Sequencing Center for Infectious Disease"/>
            <person name="Wu L."/>
            <person name="Ma J."/>
        </authorList>
    </citation>
    <scope>NUCLEOTIDE SEQUENCE [LARGE SCALE GENOMIC DNA]</scope>
    <source>
        <strain evidence="5">KCTC 62164</strain>
    </source>
</reference>
<dbReference type="InterPro" id="IPR036869">
    <property type="entry name" value="J_dom_sf"/>
</dbReference>
<protein>
    <submittedName>
        <fullName evidence="4">DnaJ C-terminal domain-containing protein</fullName>
    </submittedName>
</protein>
<dbReference type="CDD" id="cd10747">
    <property type="entry name" value="DnaJ_C"/>
    <property type="match status" value="1"/>
</dbReference>
<feature type="compositionally biased region" description="Polar residues" evidence="2">
    <location>
        <begin position="130"/>
        <end position="140"/>
    </location>
</feature>
<feature type="compositionally biased region" description="Basic and acidic residues" evidence="2">
    <location>
        <begin position="56"/>
        <end position="69"/>
    </location>
</feature>
<accession>A0ABV7D1P9</accession>
<dbReference type="SMART" id="SM00271">
    <property type="entry name" value="DnaJ"/>
    <property type="match status" value="1"/>
</dbReference>
<sequence>MTNLYQKLGIDKTATKAELKSAYRSLAKKYHPDHNKDDKKTAERFKEVSAAYHILGDDEKREKYDRGELDENGNERPPMGAGGFGGRGARPGGFGGGGFRSQTSQTDFSMEDAEDLFSQFFRFNSRGPGSKNQESQNPYANSARPKGLDINYEITIGFEEAITGSTRRLKLNDSRNVDIKIPAGIHTGQVIRLSGQGGPGVSGSPKGDALIEIRVAPHPYYRREGNDIHLELPISLDEAVLGGDIQVPTPSGRLTIRIPRNSSSGKRLRLKGKGVKKKNTEDGNMYVTLKVVLPEDRDPELEKLMKQWPAKGGDTIRKKAGLN</sequence>
<dbReference type="Proteomes" id="UP001595444">
    <property type="component" value="Unassembled WGS sequence"/>
</dbReference>
<feature type="region of interest" description="Disordered" evidence="2">
    <location>
        <begin position="122"/>
        <end position="145"/>
    </location>
</feature>
<dbReference type="PANTHER" id="PTHR44145">
    <property type="entry name" value="DNAJ HOMOLOG SUBFAMILY A MEMBER 3, MITOCHONDRIAL"/>
    <property type="match status" value="1"/>
</dbReference>
<dbReference type="Pfam" id="PF00226">
    <property type="entry name" value="DnaJ"/>
    <property type="match status" value="1"/>
</dbReference>
<evidence type="ECO:0000256" key="1">
    <source>
        <dbReference type="ARBA" id="ARBA00023186"/>
    </source>
</evidence>
<dbReference type="PROSITE" id="PS50076">
    <property type="entry name" value="DNAJ_2"/>
    <property type="match status" value="1"/>
</dbReference>
<dbReference type="InterPro" id="IPR002939">
    <property type="entry name" value="DnaJ_C"/>
</dbReference>
<evidence type="ECO:0000256" key="2">
    <source>
        <dbReference type="SAM" id="MobiDB-lite"/>
    </source>
</evidence>
<dbReference type="InterPro" id="IPR051938">
    <property type="entry name" value="Apopto_cytoskel_mod"/>
</dbReference>
<dbReference type="PRINTS" id="PR00625">
    <property type="entry name" value="JDOMAIN"/>
</dbReference>
<dbReference type="EMBL" id="JBHRSL010000002">
    <property type="protein sequence ID" value="MFC3050855.1"/>
    <property type="molecule type" value="Genomic_DNA"/>
</dbReference>
<name>A0ABV7D1P9_9PROT</name>
<keyword evidence="5" id="KW-1185">Reference proteome</keyword>
<dbReference type="InterPro" id="IPR008971">
    <property type="entry name" value="HSP40/DnaJ_pept-bd"/>
</dbReference>
<dbReference type="Gene3D" id="1.10.287.110">
    <property type="entry name" value="DnaJ domain"/>
    <property type="match status" value="1"/>
</dbReference>
<dbReference type="Pfam" id="PF01556">
    <property type="entry name" value="DnaJ_C"/>
    <property type="match status" value="1"/>
</dbReference>
<evidence type="ECO:0000313" key="4">
    <source>
        <dbReference type="EMBL" id="MFC3050855.1"/>
    </source>
</evidence>